<dbReference type="PANTHER" id="PTHR32063:SF0">
    <property type="entry name" value="SWARMING MOTILITY PROTEIN SWRC"/>
    <property type="match status" value="1"/>
</dbReference>
<feature type="transmembrane region" description="Helical" evidence="1">
    <location>
        <begin position="431"/>
        <end position="457"/>
    </location>
</feature>
<dbReference type="Pfam" id="PF00873">
    <property type="entry name" value="ACR_tran"/>
    <property type="match status" value="1"/>
</dbReference>
<feature type="transmembrane region" description="Helical" evidence="1">
    <location>
        <begin position="924"/>
        <end position="947"/>
    </location>
</feature>
<feature type="transmembrane region" description="Helical" evidence="1">
    <location>
        <begin position="514"/>
        <end position="533"/>
    </location>
</feature>
<protein>
    <submittedName>
        <fullName evidence="2">Efflux RND transporter permease subunit</fullName>
    </submittedName>
</protein>
<keyword evidence="3" id="KW-1185">Reference proteome</keyword>
<feature type="transmembrane region" description="Helical" evidence="1">
    <location>
        <begin position="356"/>
        <end position="376"/>
    </location>
</feature>
<dbReference type="Gene3D" id="3.30.70.1440">
    <property type="entry name" value="Multidrug efflux transporter AcrB pore domain"/>
    <property type="match status" value="1"/>
</dbReference>
<dbReference type="InterPro" id="IPR027463">
    <property type="entry name" value="AcrB_DN_DC_subdom"/>
</dbReference>
<dbReference type="EMBL" id="JAYKLX010000001">
    <property type="protein sequence ID" value="MEB3344262.1"/>
    <property type="molecule type" value="Genomic_DNA"/>
</dbReference>
<dbReference type="SUPFAM" id="SSF82714">
    <property type="entry name" value="Multidrug efflux transporter AcrB TolC docking domain, DN and DC subdomains"/>
    <property type="match status" value="1"/>
</dbReference>
<proteinExistence type="predicted"/>
<dbReference type="Gene3D" id="1.20.1640.10">
    <property type="entry name" value="Multidrug efflux transporter AcrB transmembrane domain"/>
    <property type="match status" value="2"/>
</dbReference>
<dbReference type="PANTHER" id="PTHR32063">
    <property type="match status" value="1"/>
</dbReference>
<feature type="transmembrane region" description="Helical" evidence="1">
    <location>
        <begin position="12"/>
        <end position="34"/>
    </location>
</feature>
<keyword evidence="1" id="KW-0472">Membrane</keyword>
<evidence type="ECO:0000313" key="3">
    <source>
        <dbReference type="Proteomes" id="UP001327027"/>
    </source>
</evidence>
<dbReference type="Gene3D" id="3.30.70.1430">
    <property type="entry name" value="Multidrug efflux transporter AcrB pore domain"/>
    <property type="match status" value="2"/>
</dbReference>
<feature type="transmembrane region" description="Helical" evidence="1">
    <location>
        <begin position="953"/>
        <end position="979"/>
    </location>
</feature>
<dbReference type="InterPro" id="IPR001036">
    <property type="entry name" value="Acrflvin-R"/>
</dbReference>
<gene>
    <name evidence="2" type="ORF">U6A24_02260</name>
</gene>
<dbReference type="Gene3D" id="3.30.2090.10">
    <property type="entry name" value="Multidrug efflux transporter AcrB TolC docking domain, DN and DC subdomains"/>
    <property type="match status" value="2"/>
</dbReference>
<dbReference type="RefSeq" id="WP_324178311.1">
    <property type="nucleotide sequence ID" value="NZ_BAABAW010000016.1"/>
</dbReference>
<feature type="transmembrane region" description="Helical" evidence="1">
    <location>
        <begin position="823"/>
        <end position="842"/>
    </location>
</feature>
<feature type="transmembrane region" description="Helical" evidence="1">
    <location>
        <begin position="849"/>
        <end position="869"/>
    </location>
</feature>
<evidence type="ECO:0000313" key="2">
    <source>
        <dbReference type="EMBL" id="MEB3344262.1"/>
    </source>
</evidence>
<name>A0ABU5ZQC2_9FLAO</name>
<dbReference type="Gene3D" id="3.30.70.1320">
    <property type="entry name" value="Multidrug efflux transporter AcrB pore domain like"/>
    <property type="match status" value="1"/>
</dbReference>
<reference evidence="2 3" key="1">
    <citation type="journal article" date="2013" name="Int. J. Syst. Evol. Microbiol.">
        <title>Aquimarina gracilis sp. nov., isolated from the gut microflora of a mussel, Mytilus coruscus, and emended description of Aquimarina spongiae.</title>
        <authorList>
            <person name="Park S.C."/>
            <person name="Choe H.N."/>
            <person name="Baik K.S."/>
            <person name="Seong C.N."/>
        </authorList>
    </citation>
    <scope>NUCLEOTIDE SEQUENCE [LARGE SCALE GENOMIC DNA]</scope>
    <source>
        <strain evidence="2 3">PSC32</strain>
    </source>
</reference>
<evidence type="ECO:0000256" key="1">
    <source>
        <dbReference type="SAM" id="Phobius"/>
    </source>
</evidence>
<feature type="transmembrane region" description="Helical" evidence="1">
    <location>
        <begin position="382"/>
        <end position="403"/>
    </location>
</feature>
<dbReference type="SUPFAM" id="SSF82693">
    <property type="entry name" value="Multidrug efflux transporter AcrB pore domain, PN1, PN2, PC1 and PC2 subdomains"/>
    <property type="match status" value="2"/>
</dbReference>
<organism evidence="2 3">
    <name type="scientific">Aquimarina gracilis</name>
    <dbReference type="NCBI Taxonomy" id="874422"/>
    <lineage>
        <taxon>Bacteria</taxon>
        <taxon>Pseudomonadati</taxon>
        <taxon>Bacteroidota</taxon>
        <taxon>Flavobacteriia</taxon>
        <taxon>Flavobacteriales</taxon>
        <taxon>Flavobacteriaceae</taxon>
        <taxon>Aquimarina</taxon>
    </lineage>
</organism>
<dbReference type="PRINTS" id="PR00702">
    <property type="entry name" value="ACRIFLAVINRP"/>
</dbReference>
<feature type="transmembrane region" description="Helical" evidence="1">
    <location>
        <begin position="330"/>
        <end position="349"/>
    </location>
</feature>
<keyword evidence="1" id="KW-1133">Transmembrane helix</keyword>
<comment type="caution">
    <text evidence="2">The sequence shown here is derived from an EMBL/GenBank/DDBJ whole genome shotgun (WGS) entry which is preliminary data.</text>
</comment>
<keyword evidence="1" id="KW-0812">Transmembrane</keyword>
<dbReference type="Proteomes" id="UP001327027">
    <property type="component" value="Unassembled WGS sequence"/>
</dbReference>
<accession>A0ABU5ZQC2</accession>
<feature type="transmembrane region" description="Helical" evidence="1">
    <location>
        <begin position="463"/>
        <end position="482"/>
    </location>
</feature>
<feature type="transmembrane region" description="Helical" evidence="1">
    <location>
        <begin position="875"/>
        <end position="894"/>
    </location>
</feature>
<sequence>MIEFLIKRPIAVIMAFLAFVLIGLVSLRVMPIALMPEIDIPHLKIQINEPDYSSYELENLIVNPIRRQLLQVPRLDNLKSKTSNGKAIIDLNFEYGIDIDYAFIEVNDNLDKVMSSFPKEVSRPTLIKSSSLDIPLFFINIPYPKKESKISFSNYINNTVKKRLEQNKSISYVDITGLVFPEIVISPNLHALERLSISIKDIENTIVENNSQLGSFKIKDGHYVLDVLFEPTLRDIKSIKNLYVKSEDGRYQIGKLAKVSLKPRERKGYFYNNQKEALSLAVFSKKNIKIYETKNEVVNYLEQLKKDKPDLSYSISEDQTDLLKLSINNLVYSILSGTILAIFIVFVFIRTYKLALIIGIVIPTALIISLVFLNILDITINIVSLSGLIVGIGMMIDNSLIVIDNITQYRIKGNTFLESCSKGVYEIIKPLLSSLLTTCAVFIPLIYLSGISGVLFYDQAISIIVSLTISYLISIILLPTLYTHLKIKTDTIVSNAINKNYLNSFDFLFKRKNTIILSSIIILAIGIFVVIIIDKQKLPNIRYSNFDLIVDWNEPISTKDNLKRTLELGKAIENPNSKYIGEQDFLSLVKGYLASEESSLFIKLKSYEESQKVKEKVDLFLNNNYDKSIFTIRNSKNLFEQIFPKEEVNLLARIPVNYASDIDNLINELNVRFPKTKITTQQEVSHMKIEIDINKLSVYRVDLEALLIKLQSILGANKISILKTTNEYLPIVIRNDDENQLSNIKNLSIHNRESVKIPLRSLISLKNRKQRENLYSNMDGNYIPLIIDTKNEEEVILFMKNKIGVDLEFEGKYFENKDFIKQLSIVLIIVVLLLYFILAAQFESLIQPIIILSEIPLTLSASIIVLQLIGISLNIMSMIGLIIILGIVINDSILKIDAINKSRFLSNMSVIEAIHNAGKKRLNAILMTSLTTIFAMVPIFFSSGIGYDLQKPFAFVVIVSMVIGTVVSIYYVPIVYWFFGKK</sequence>
<dbReference type="SUPFAM" id="SSF82866">
    <property type="entry name" value="Multidrug efflux transporter AcrB transmembrane domain"/>
    <property type="match status" value="2"/>
</dbReference>